<evidence type="ECO:0000313" key="2">
    <source>
        <dbReference type="EMBL" id="TGY85361.1"/>
    </source>
</evidence>
<sequence>AHSIAPMAFNGTTNVPEGEMVPLLARYGLAFGPDTNAFTSREVVGYQLSLPTTEEQVVDTGLFLMRGTAAEMVFDPESLERERGIILGEERYRNTPIRRFF</sequence>
<evidence type="ECO:0000313" key="3">
    <source>
        <dbReference type="Proteomes" id="UP000308054"/>
    </source>
</evidence>
<keyword evidence="3" id="KW-1185">Reference proteome</keyword>
<proteinExistence type="predicted"/>
<dbReference type="GO" id="GO:0046872">
    <property type="term" value="F:metal ion binding"/>
    <property type="evidence" value="ECO:0007669"/>
    <property type="project" value="InterPro"/>
</dbReference>
<feature type="non-terminal residue" evidence="2">
    <location>
        <position position="101"/>
    </location>
</feature>
<reference evidence="2 3" key="1">
    <citation type="journal article" date="2017" name="Int. J. Syst. Evol. Microbiol.">
        <title>Marinicauda algicola sp. nov., isolated from a marine red alga Rhodosorus marinus.</title>
        <authorList>
            <person name="Jeong S.E."/>
            <person name="Jeon S.H."/>
            <person name="Chun B.H."/>
            <person name="Kim D.W."/>
            <person name="Jeon C.O."/>
        </authorList>
    </citation>
    <scope>NUCLEOTIDE SEQUENCE [LARGE SCALE GENOMIC DNA]</scope>
    <source>
        <strain evidence="2 3">JCM 31718</strain>
    </source>
</reference>
<organism evidence="2 3">
    <name type="scientific">Marinicauda algicola</name>
    <dbReference type="NCBI Taxonomy" id="2029849"/>
    <lineage>
        <taxon>Bacteria</taxon>
        <taxon>Pseudomonadati</taxon>
        <taxon>Pseudomonadota</taxon>
        <taxon>Alphaproteobacteria</taxon>
        <taxon>Maricaulales</taxon>
        <taxon>Maricaulaceae</taxon>
        <taxon>Marinicauda</taxon>
    </lineage>
</organism>
<protein>
    <submittedName>
        <fullName evidence="2">Insulinase family protein</fullName>
    </submittedName>
</protein>
<comment type="caution">
    <text evidence="2">The sequence shown here is derived from an EMBL/GenBank/DDBJ whole genome shotgun (WGS) entry which is preliminary data.</text>
</comment>
<dbReference type="Proteomes" id="UP000308054">
    <property type="component" value="Unassembled WGS sequence"/>
</dbReference>
<evidence type="ECO:0000259" key="1">
    <source>
        <dbReference type="Pfam" id="PF00675"/>
    </source>
</evidence>
<dbReference type="SUPFAM" id="SSF63411">
    <property type="entry name" value="LuxS/MPP-like metallohydrolase"/>
    <property type="match status" value="1"/>
</dbReference>
<dbReference type="AlphaFoldDB" id="A0A4S2GS16"/>
<dbReference type="InterPro" id="IPR011249">
    <property type="entry name" value="Metalloenz_LuxS/M16"/>
</dbReference>
<feature type="domain" description="Peptidase M16 N-terminal" evidence="1">
    <location>
        <begin position="1"/>
        <end position="89"/>
    </location>
</feature>
<dbReference type="InterPro" id="IPR011765">
    <property type="entry name" value="Pept_M16_N"/>
</dbReference>
<name>A0A4S2GS16_9PROT</name>
<feature type="non-terminal residue" evidence="2">
    <location>
        <position position="1"/>
    </location>
</feature>
<gene>
    <name evidence="2" type="ORF">E5163_16845</name>
</gene>
<dbReference type="Pfam" id="PF00675">
    <property type="entry name" value="Peptidase_M16"/>
    <property type="match status" value="1"/>
</dbReference>
<dbReference type="Gene3D" id="3.30.830.10">
    <property type="entry name" value="Metalloenzyme, LuxS/M16 peptidase-like"/>
    <property type="match status" value="1"/>
</dbReference>
<dbReference type="RefSeq" id="WP_135997646.1">
    <property type="nucleotide sequence ID" value="NZ_SRXW01000084.1"/>
</dbReference>
<dbReference type="EMBL" id="SRXW01000084">
    <property type="protein sequence ID" value="TGY85361.1"/>
    <property type="molecule type" value="Genomic_DNA"/>
</dbReference>
<accession>A0A4S2GS16</accession>